<dbReference type="RefSeq" id="WP_165237104.1">
    <property type="nucleotide sequence ID" value="NZ_CP049257.1"/>
</dbReference>
<organism evidence="3 4">
    <name type="scientific">Nocardioides anomalus</name>
    <dbReference type="NCBI Taxonomy" id="2712223"/>
    <lineage>
        <taxon>Bacteria</taxon>
        <taxon>Bacillati</taxon>
        <taxon>Actinomycetota</taxon>
        <taxon>Actinomycetes</taxon>
        <taxon>Propionibacteriales</taxon>
        <taxon>Nocardioidaceae</taxon>
        <taxon>Nocardioides</taxon>
    </lineage>
</organism>
<feature type="chain" id="PRO_5038491074" description="LppX_LprAFG lipoprotein" evidence="2">
    <location>
        <begin position="20"/>
        <end position="279"/>
    </location>
</feature>
<evidence type="ECO:0000313" key="4">
    <source>
        <dbReference type="Proteomes" id="UP000502996"/>
    </source>
</evidence>
<sequence length="279" mass="28692">MRSPRVGAAAALALLALLAGCGGDDSGSDSSASRADSSSDTSSDSSADVSSDSSASADSSDDGGSSAGDATGEEFAQQPAANIADAAKEDMLGLDAVRYSGALSSGGSDVGLDMRASSSGDCQGTVTLGQGSAEVASQDGTSWFRPDEAFWRQQVPDTADQIIAAVGDKWVLDTDNQFTQFCDLDEFFSGIFTDDSADEQYDVKGTDQLDDQDVVAVDNTSADGGTATAYILLDDPHYVLKVEKTAGDDQGAVEFSEFDEDFDVDAPTPDEVADLSQLG</sequence>
<feature type="region of interest" description="Disordered" evidence="1">
    <location>
        <begin position="260"/>
        <end position="279"/>
    </location>
</feature>
<accession>A0A6G6WIU9</accession>
<dbReference type="Proteomes" id="UP000502996">
    <property type="component" value="Chromosome"/>
</dbReference>
<dbReference type="EMBL" id="CP049257">
    <property type="protein sequence ID" value="QIG44990.1"/>
    <property type="molecule type" value="Genomic_DNA"/>
</dbReference>
<dbReference type="KEGG" id="nano:G5V58_21435"/>
<evidence type="ECO:0008006" key="5">
    <source>
        <dbReference type="Google" id="ProtNLM"/>
    </source>
</evidence>
<evidence type="ECO:0000256" key="1">
    <source>
        <dbReference type="SAM" id="MobiDB-lite"/>
    </source>
</evidence>
<feature type="region of interest" description="Disordered" evidence="1">
    <location>
        <begin position="114"/>
        <end position="133"/>
    </location>
</feature>
<keyword evidence="2" id="KW-0732">Signal</keyword>
<feature type="compositionally biased region" description="Low complexity" evidence="1">
    <location>
        <begin position="28"/>
        <end position="71"/>
    </location>
</feature>
<feature type="region of interest" description="Disordered" evidence="1">
    <location>
        <begin position="23"/>
        <end position="71"/>
    </location>
</feature>
<name>A0A6G6WIU9_9ACTN</name>
<reference evidence="3 4" key="1">
    <citation type="submission" date="2020-02" db="EMBL/GenBank/DDBJ databases">
        <title>Full genome sequence of Nocardioides sp. R-3366.</title>
        <authorList>
            <person name="Im W.-T."/>
        </authorList>
    </citation>
    <scope>NUCLEOTIDE SEQUENCE [LARGE SCALE GENOMIC DNA]</scope>
    <source>
        <strain evidence="3 4">R-3366</strain>
    </source>
</reference>
<dbReference type="PROSITE" id="PS51257">
    <property type="entry name" value="PROKAR_LIPOPROTEIN"/>
    <property type="match status" value="1"/>
</dbReference>
<evidence type="ECO:0000313" key="3">
    <source>
        <dbReference type="EMBL" id="QIG44990.1"/>
    </source>
</evidence>
<gene>
    <name evidence="3" type="ORF">G5V58_21435</name>
</gene>
<feature type="compositionally biased region" description="Polar residues" evidence="1">
    <location>
        <begin position="116"/>
        <end position="130"/>
    </location>
</feature>
<protein>
    <recommendedName>
        <fullName evidence="5">LppX_LprAFG lipoprotein</fullName>
    </recommendedName>
</protein>
<feature type="signal peptide" evidence="2">
    <location>
        <begin position="1"/>
        <end position="19"/>
    </location>
</feature>
<evidence type="ECO:0000256" key="2">
    <source>
        <dbReference type="SAM" id="SignalP"/>
    </source>
</evidence>
<keyword evidence="4" id="KW-1185">Reference proteome</keyword>
<dbReference type="AlphaFoldDB" id="A0A6G6WIU9"/>
<proteinExistence type="predicted"/>